<dbReference type="PANTHER" id="PTHR11945">
    <property type="entry name" value="MADS BOX PROTEIN"/>
    <property type="match status" value="1"/>
</dbReference>
<feature type="compositionally biased region" description="Low complexity" evidence="6">
    <location>
        <begin position="692"/>
        <end position="708"/>
    </location>
</feature>
<reference evidence="8 9" key="1">
    <citation type="submission" date="2024-03" db="EMBL/GenBank/DDBJ databases">
        <authorList>
            <person name="Brejova B."/>
        </authorList>
    </citation>
    <scope>NUCLEOTIDE SEQUENCE [LARGE SCALE GENOMIC DNA]</scope>
    <source>
        <strain evidence="8 9">CBS 14171</strain>
    </source>
</reference>
<dbReference type="Proteomes" id="UP001497383">
    <property type="component" value="Chromosome 6"/>
</dbReference>
<feature type="compositionally biased region" description="Polar residues" evidence="6">
    <location>
        <begin position="282"/>
        <end position="292"/>
    </location>
</feature>
<dbReference type="RefSeq" id="XP_066832127.1">
    <property type="nucleotide sequence ID" value="XM_066975493.1"/>
</dbReference>
<protein>
    <recommendedName>
        <fullName evidence="7">MADS-box domain-containing protein</fullName>
    </recommendedName>
</protein>
<keyword evidence="4" id="KW-0804">Transcription</keyword>
<feature type="region of interest" description="Disordered" evidence="6">
    <location>
        <begin position="78"/>
        <end position="450"/>
    </location>
</feature>
<feature type="compositionally biased region" description="Low complexity" evidence="6">
    <location>
        <begin position="474"/>
        <end position="497"/>
    </location>
</feature>
<feature type="compositionally biased region" description="Low complexity" evidence="6">
    <location>
        <begin position="392"/>
        <end position="450"/>
    </location>
</feature>
<feature type="compositionally biased region" description="Polar residues" evidence="6">
    <location>
        <begin position="505"/>
        <end position="516"/>
    </location>
</feature>
<dbReference type="Gene3D" id="3.40.1810.10">
    <property type="entry name" value="Transcription factor, MADS-box"/>
    <property type="match status" value="1"/>
</dbReference>
<dbReference type="EMBL" id="OZ022410">
    <property type="protein sequence ID" value="CAK9441320.1"/>
    <property type="molecule type" value="Genomic_DNA"/>
</dbReference>
<feature type="compositionally biased region" description="Low complexity" evidence="6">
    <location>
        <begin position="293"/>
        <end position="316"/>
    </location>
</feature>
<dbReference type="GeneID" id="92210385"/>
<comment type="subcellular location">
    <subcellularLocation>
        <location evidence="1">Nucleus</location>
    </subcellularLocation>
</comment>
<dbReference type="InterPro" id="IPR002100">
    <property type="entry name" value="TF_MADSbox"/>
</dbReference>
<dbReference type="SUPFAM" id="SSF55455">
    <property type="entry name" value="SRF-like"/>
    <property type="match status" value="1"/>
</dbReference>
<feature type="compositionally biased region" description="Acidic residues" evidence="6">
    <location>
        <begin position="123"/>
        <end position="143"/>
    </location>
</feature>
<feature type="domain" description="MADS-box" evidence="7">
    <location>
        <begin position="1"/>
        <end position="61"/>
    </location>
</feature>
<feature type="compositionally biased region" description="Polar residues" evidence="6">
    <location>
        <begin position="631"/>
        <end position="648"/>
    </location>
</feature>
<gene>
    <name evidence="8" type="ORF">LODBEIA_P51890</name>
</gene>
<feature type="compositionally biased region" description="Low complexity" evidence="6">
    <location>
        <begin position="535"/>
        <end position="547"/>
    </location>
</feature>
<keyword evidence="2" id="KW-0805">Transcription regulation</keyword>
<keyword evidence="5" id="KW-0539">Nucleus</keyword>
<evidence type="ECO:0000256" key="3">
    <source>
        <dbReference type="ARBA" id="ARBA00023125"/>
    </source>
</evidence>
<feature type="compositionally biased region" description="Basic and acidic residues" evidence="6">
    <location>
        <begin position="144"/>
        <end position="172"/>
    </location>
</feature>
<keyword evidence="3" id="KW-0238">DNA-binding</keyword>
<accession>A0ABP0ZW92</accession>
<evidence type="ECO:0000259" key="7">
    <source>
        <dbReference type="PROSITE" id="PS50066"/>
    </source>
</evidence>
<evidence type="ECO:0000256" key="4">
    <source>
        <dbReference type="ARBA" id="ARBA00023163"/>
    </source>
</evidence>
<dbReference type="PRINTS" id="PR00404">
    <property type="entry name" value="MADSDOMAIN"/>
</dbReference>
<sequence>MGRRKIEIQPLTDDRNRTVTFVKRKAGLFKKAYELAVLCQVDLSVIIVGNNNKIYEFSTVDSEEIFKTYDQVIDSNKRIHESKSPEHYSNYKKKSKLNEPLTDKSGQVVASKANLDDSYREGDDNEDEYEEDDDDDGDGDGDADQNRNRDRDRGRERDKHGDRDGDGDHDNASEVASTRRKTNHKRDRSHSQNRNPKVFNSKKPAPSPPPSHISLNNVPTFNKYKKTKLEISETHTSTPSPVPSRKEGSSRPILRVQIPSDPKGSNSNGNKLQYEPDKHGSQDTAMTITAVDQSSSVQNTSSNQTNSSRGIGSGRHSSGHHEDAAAANGAPSHYHSTHLMPNVSSTKFGGYSSFRSPDNRKPTLPLPINSKSQTSSPASATGPGLPSTAHGHNTAPNTTTTTTTATTTTSNSNSNSASNLHPNSHPNGTLSSSNMNYNPQNNNPNMFFSMQQSPQNSNFMSFPMSAYNQQFQQQFPNTAAQQQQQQQHAPQAQPHRQMYPPGGLLNTSMPMQANPLQQQQQQQQQPESAVRFRTPAASQFASQPQFANNGGGEQTPISALPSRYVNDMFPFPSPSTFLGPQDWPTGATPTTSSVPQFFMNMMPLPSAGGSNPLAHPQQPQPHPPAQSTPQIQMTAQFGSASGTPTYKTHVSPMIYQGPASKISEEEDNSNDAEKDERSGDGATQSTSVTLPGETKAGKAAAATASREA</sequence>
<proteinExistence type="predicted"/>
<dbReference type="PROSITE" id="PS50066">
    <property type="entry name" value="MADS_BOX_2"/>
    <property type="match status" value="1"/>
</dbReference>
<feature type="compositionally biased region" description="Basic residues" evidence="6">
    <location>
        <begin position="178"/>
        <end position="188"/>
    </location>
</feature>
<evidence type="ECO:0000313" key="8">
    <source>
        <dbReference type="EMBL" id="CAK9441320.1"/>
    </source>
</evidence>
<keyword evidence="9" id="KW-1185">Reference proteome</keyword>
<evidence type="ECO:0000313" key="9">
    <source>
        <dbReference type="Proteomes" id="UP001497383"/>
    </source>
</evidence>
<feature type="region of interest" description="Disordered" evidence="6">
    <location>
        <begin position="474"/>
        <end position="559"/>
    </location>
</feature>
<name>A0ABP0ZW92_9ASCO</name>
<dbReference type="SMART" id="SM00432">
    <property type="entry name" value="MADS"/>
    <property type="match status" value="1"/>
</dbReference>
<dbReference type="PANTHER" id="PTHR11945:SF534">
    <property type="entry name" value="MYOCYTE-SPECIFIC ENHANCER FACTOR 2"/>
    <property type="match status" value="1"/>
</dbReference>
<feature type="compositionally biased region" description="Polar residues" evidence="6">
    <location>
        <begin position="369"/>
        <end position="379"/>
    </location>
</feature>
<feature type="region of interest" description="Disordered" evidence="6">
    <location>
        <begin position="576"/>
        <end position="708"/>
    </location>
</feature>
<dbReference type="Pfam" id="PF00319">
    <property type="entry name" value="SRF-TF"/>
    <property type="match status" value="1"/>
</dbReference>
<dbReference type="InterPro" id="IPR036879">
    <property type="entry name" value="TF_MADSbox_sf"/>
</dbReference>
<evidence type="ECO:0000256" key="5">
    <source>
        <dbReference type="ARBA" id="ARBA00023242"/>
    </source>
</evidence>
<evidence type="ECO:0000256" key="6">
    <source>
        <dbReference type="SAM" id="MobiDB-lite"/>
    </source>
</evidence>
<dbReference type="PROSITE" id="PS00350">
    <property type="entry name" value="MADS_BOX_1"/>
    <property type="match status" value="1"/>
</dbReference>
<evidence type="ECO:0000256" key="1">
    <source>
        <dbReference type="ARBA" id="ARBA00004123"/>
    </source>
</evidence>
<organism evidence="8 9">
    <name type="scientific">Lodderomyces beijingensis</name>
    <dbReference type="NCBI Taxonomy" id="1775926"/>
    <lineage>
        <taxon>Eukaryota</taxon>
        <taxon>Fungi</taxon>
        <taxon>Dikarya</taxon>
        <taxon>Ascomycota</taxon>
        <taxon>Saccharomycotina</taxon>
        <taxon>Pichiomycetes</taxon>
        <taxon>Debaryomycetaceae</taxon>
        <taxon>Candida/Lodderomyces clade</taxon>
        <taxon>Lodderomyces</taxon>
    </lineage>
</organism>
<evidence type="ECO:0000256" key="2">
    <source>
        <dbReference type="ARBA" id="ARBA00023015"/>
    </source>
</evidence>